<evidence type="ECO:0000256" key="1">
    <source>
        <dbReference type="ARBA" id="ARBA00004383"/>
    </source>
</evidence>
<comment type="subcellular location">
    <subcellularLocation>
        <location evidence="1">Cell inner membrane</location>
        <topology evidence="1">Single-pass membrane protein</topology>
        <orientation evidence="1">Periplasmic side</orientation>
    </subcellularLocation>
</comment>
<evidence type="ECO:0000256" key="4">
    <source>
        <dbReference type="ARBA" id="ARBA00023157"/>
    </source>
</evidence>
<dbReference type="EMBL" id="AYKG01000001">
    <property type="protein sequence ID" value="ROO32784.1"/>
    <property type="molecule type" value="Genomic_DNA"/>
</dbReference>
<dbReference type="GO" id="GO:0005886">
    <property type="term" value="C:plasma membrane"/>
    <property type="evidence" value="ECO:0007669"/>
    <property type="project" value="UniProtKB-SubCell"/>
</dbReference>
<accession>A0A423Q2D1</accession>
<keyword evidence="3" id="KW-0201">Cytochrome c-type biogenesis</keyword>
<organism evidence="7 8">
    <name type="scientific">Salinisphaera japonica YTM-1</name>
    <dbReference type="NCBI Taxonomy" id="1209778"/>
    <lineage>
        <taxon>Bacteria</taxon>
        <taxon>Pseudomonadati</taxon>
        <taxon>Pseudomonadota</taxon>
        <taxon>Gammaproteobacteria</taxon>
        <taxon>Salinisphaerales</taxon>
        <taxon>Salinisphaeraceae</taxon>
        <taxon>Salinisphaera</taxon>
    </lineage>
</organism>
<reference evidence="7 8" key="1">
    <citation type="submission" date="2013-10" db="EMBL/GenBank/DDBJ databases">
        <title>Salinisphaera japonica YTM-1 Genome Sequencing.</title>
        <authorList>
            <person name="Lai Q."/>
            <person name="Li C."/>
            <person name="Shao Z."/>
        </authorList>
    </citation>
    <scope>NUCLEOTIDE SEQUENCE [LARGE SCALE GENOMIC DNA]</scope>
    <source>
        <strain evidence="7 8">YTM-1</strain>
    </source>
</reference>
<dbReference type="InParanoid" id="A0A423Q2D1"/>
<evidence type="ECO:0000259" key="6">
    <source>
        <dbReference type="PROSITE" id="PS51352"/>
    </source>
</evidence>
<dbReference type="GO" id="GO:0030288">
    <property type="term" value="C:outer membrane-bounded periplasmic space"/>
    <property type="evidence" value="ECO:0007669"/>
    <property type="project" value="InterPro"/>
</dbReference>
<keyword evidence="5" id="KW-0676">Redox-active center</keyword>
<dbReference type="PANTHER" id="PTHR42852">
    <property type="entry name" value="THIOL:DISULFIDE INTERCHANGE PROTEIN DSBE"/>
    <property type="match status" value="1"/>
</dbReference>
<evidence type="ECO:0000256" key="3">
    <source>
        <dbReference type="ARBA" id="ARBA00022748"/>
    </source>
</evidence>
<dbReference type="InterPro" id="IPR013766">
    <property type="entry name" value="Thioredoxin_domain"/>
</dbReference>
<keyword evidence="8" id="KW-1185">Reference proteome</keyword>
<dbReference type="PANTHER" id="PTHR42852:SF6">
    <property type="entry name" value="THIOL:DISULFIDE INTERCHANGE PROTEIN DSBE"/>
    <property type="match status" value="1"/>
</dbReference>
<dbReference type="Gene3D" id="3.40.30.10">
    <property type="entry name" value="Glutaredoxin"/>
    <property type="match status" value="1"/>
</dbReference>
<dbReference type="InterPro" id="IPR050553">
    <property type="entry name" value="Thioredoxin_ResA/DsbE_sf"/>
</dbReference>
<protein>
    <submittedName>
        <fullName evidence="7">Thiol:disulfide interchange protein</fullName>
    </submittedName>
</protein>
<name>A0A423Q2D1_9GAMM</name>
<dbReference type="Pfam" id="PF08534">
    <property type="entry name" value="Redoxin"/>
    <property type="match status" value="1"/>
</dbReference>
<proteinExistence type="inferred from homology"/>
<evidence type="ECO:0000313" key="7">
    <source>
        <dbReference type="EMBL" id="ROO32784.1"/>
    </source>
</evidence>
<comment type="similarity">
    <text evidence="2">Belongs to the thioredoxin family. DsbE subfamily.</text>
</comment>
<dbReference type="GO" id="GO:0017004">
    <property type="term" value="P:cytochrome complex assembly"/>
    <property type="evidence" value="ECO:0007669"/>
    <property type="project" value="UniProtKB-KW"/>
</dbReference>
<evidence type="ECO:0000256" key="2">
    <source>
        <dbReference type="ARBA" id="ARBA00007758"/>
    </source>
</evidence>
<dbReference type="RefSeq" id="WP_245963185.1">
    <property type="nucleotide sequence ID" value="NZ_AYKG01000001.1"/>
</dbReference>
<dbReference type="AlphaFoldDB" id="A0A423Q2D1"/>
<dbReference type="GO" id="GO:0015036">
    <property type="term" value="F:disulfide oxidoreductase activity"/>
    <property type="evidence" value="ECO:0007669"/>
    <property type="project" value="InterPro"/>
</dbReference>
<dbReference type="InterPro" id="IPR004799">
    <property type="entry name" value="Periplasmic_diS_OxRdtase_DsbE"/>
</dbReference>
<dbReference type="InterPro" id="IPR036249">
    <property type="entry name" value="Thioredoxin-like_sf"/>
</dbReference>
<dbReference type="SUPFAM" id="SSF52833">
    <property type="entry name" value="Thioredoxin-like"/>
    <property type="match status" value="1"/>
</dbReference>
<dbReference type="PROSITE" id="PS00194">
    <property type="entry name" value="THIOREDOXIN_1"/>
    <property type="match status" value="1"/>
</dbReference>
<dbReference type="FunCoup" id="A0A423Q2D1">
    <property type="interactions" value="228"/>
</dbReference>
<comment type="caution">
    <text evidence="7">The sequence shown here is derived from an EMBL/GenBank/DDBJ whole genome shotgun (WGS) entry which is preliminary data.</text>
</comment>
<gene>
    <name evidence="7" type="ORF">SAJA_00670</name>
</gene>
<dbReference type="PROSITE" id="PS51352">
    <property type="entry name" value="THIOREDOXIN_2"/>
    <property type="match status" value="1"/>
</dbReference>
<dbReference type="NCBIfam" id="TIGR00385">
    <property type="entry name" value="dsbE"/>
    <property type="match status" value="1"/>
</dbReference>
<dbReference type="Proteomes" id="UP000285310">
    <property type="component" value="Unassembled WGS sequence"/>
</dbReference>
<sequence length="179" mass="19523">MRLRVVVPIVVLVALIGLLGYGLTRDPHTLPSAFQGHPAPAIDLPSLVEPERQVRLSALDGRVGLVNVWASWCVACRSEVSELAHLAQQTGVPVIGIDYKDRRDEATNWLRRFGNPYALIAFDGDGTTGIDWGISGVPETFVVGPDGQIQDKIVGPVTAEIRRERLMPLIRRLRGQAAS</sequence>
<dbReference type="CDD" id="cd03010">
    <property type="entry name" value="TlpA_like_DsbE"/>
    <property type="match status" value="1"/>
</dbReference>
<evidence type="ECO:0000313" key="8">
    <source>
        <dbReference type="Proteomes" id="UP000285310"/>
    </source>
</evidence>
<dbReference type="InterPro" id="IPR017937">
    <property type="entry name" value="Thioredoxin_CS"/>
</dbReference>
<feature type="domain" description="Thioredoxin" evidence="6">
    <location>
        <begin position="33"/>
        <end position="175"/>
    </location>
</feature>
<evidence type="ECO:0000256" key="5">
    <source>
        <dbReference type="ARBA" id="ARBA00023284"/>
    </source>
</evidence>
<dbReference type="InterPro" id="IPR013740">
    <property type="entry name" value="Redoxin"/>
</dbReference>
<keyword evidence="4" id="KW-1015">Disulfide bond</keyword>